<evidence type="ECO:0000313" key="1">
    <source>
        <dbReference type="EMBL" id="AKV04770.1"/>
    </source>
</evidence>
<dbReference type="STRING" id="1391654.AKJ09_11433"/>
<protein>
    <submittedName>
        <fullName evidence="1">Uncharacterized protein</fullName>
    </submittedName>
</protein>
<gene>
    <name evidence="1" type="ORF">AKJ09_11433</name>
</gene>
<sequence>MGVAVSTVALGAHAAHAGEAPRPVHVAVAWTRARGAEACIAPAELVAKTRARAAADTTIDLQQPGADFQVIGRIEPRDGGFRTQLVLRDAVGLRLGDRTLESTTKSCRSLDESLILALALLVEMPSVRAVAEGSAKEELDEILPPWRTDEPAVQEKPVRVTPPAPTSSPWKFEAAVGASVAAGQLPQPTIGPTLSGVLLPPHFVPVALRLTAYPLATERTPLTGEGIAVRGFSGGVDLCPFTFGHSEFEARACAGARLMALHAEPLGPRSTAADQTFLDLPLRAELRARTGSVLPYAALEAHLAPAAGAFVYRDPQGLEQTAFRVPWITVGLEFGLIWRAIP</sequence>
<dbReference type="EMBL" id="CP012333">
    <property type="protein sequence ID" value="AKV04770.1"/>
    <property type="molecule type" value="Genomic_DNA"/>
</dbReference>
<proteinExistence type="predicted"/>
<dbReference type="AlphaFoldDB" id="A0A0K1QH63"/>
<reference evidence="1 2" key="1">
    <citation type="submission" date="2015-08" db="EMBL/GenBank/DDBJ databases">
        <authorList>
            <person name="Babu N.S."/>
            <person name="Beckwith C.J."/>
            <person name="Beseler K.G."/>
            <person name="Brison A."/>
            <person name="Carone J.V."/>
            <person name="Caskin T.P."/>
            <person name="Diamond M."/>
            <person name="Durham M.E."/>
            <person name="Foxe J.M."/>
            <person name="Go M."/>
            <person name="Henderson B.A."/>
            <person name="Jones I.B."/>
            <person name="McGettigan J.A."/>
            <person name="Micheletti S.J."/>
            <person name="Nasrallah M.E."/>
            <person name="Ortiz D."/>
            <person name="Piller C.R."/>
            <person name="Privatt S.R."/>
            <person name="Schneider S.L."/>
            <person name="Sharp S."/>
            <person name="Smith T.C."/>
            <person name="Stanton J.D."/>
            <person name="Ullery H.E."/>
            <person name="Wilson R.J."/>
            <person name="Serrano M.G."/>
            <person name="Buck G."/>
            <person name="Lee V."/>
            <person name="Wang Y."/>
            <person name="Carvalho R."/>
            <person name="Voegtly L."/>
            <person name="Shi R."/>
            <person name="Duckworth R."/>
            <person name="Johnson A."/>
            <person name="Loviza R."/>
            <person name="Walstead R."/>
            <person name="Shah Z."/>
            <person name="Kiflezghi M."/>
            <person name="Wade K."/>
            <person name="Ball S.L."/>
            <person name="Bradley K.W."/>
            <person name="Asai D.J."/>
            <person name="Bowman C.A."/>
            <person name="Russell D.A."/>
            <person name="Pope W.H."/>
            <person name="Jacobs-Sera D."/>
            <person name="Hendrix R.W."/>
            <person name="Hatfull G.F."/>
        </authorList>
    </citation>
    <scope>NUCLEOTIDE SEQUENCE [LARGE SCALE GENOMIC DNA]</scope>
    <source>
        <strain evidence="1 2">DSM 27648</strain>
    </source>
</reference>
<dbReference type="KEGG" id="llu:AKJ09_11433"/>
<accession>A0A0K1QH63</accession>
<dbReference type="Proteomes" id="UP000064967">
    <property type="component" value="Chromosome"/>
</dbReference>
<evidence type="ECO:0000313" key="2">
    <source>
        <dbReference type="Proteomes" id="UP000064967"/>
    </source>
</evidence>
<keyword evidence="2" id="KW-1185">Reference proteome</keyword>
<organism evidence="1 2">
    <name type="scientific">Labilithrix luteola</name>
    <dbReference type="NCBI Taxonomy" id="1391654"/>
    <lineage>
        <taxon>Bacteria</taxon>
        <taxon>Pseudomonadati</taxon>
        <taxon>Myxococcota</taxon>
        <taxon>Polyangia</taxon>
        <taxon>Polyangiales</taxon>
        <taxon>Labilitrichaceae</taxon>
        <taxon>Labilithrix</taxon>
    </lineage>
</organism>
<name>A0A0K1QH63_9BACT</name>